<dbReference type="Proteomes" id="UP000095280">
    <property type="component" value="Unplaced"/>
</dbReference>
<accession>A0A1I8GY18</accession>
<organism evidence="2 3">
    <name type="scientific">Macrostomum lignano</name>
    <dbReference type="NCBI Taxonomy" id="282301"/>
    <lineage>
        <taxon>Eukaryota</taxon>
        <taxon>Metazoa</taxon>
        <taxon>Spiralia</taxon>
        <taxon>Lophotrochozoa</taxon>
        <taxon>Platyhelminthes</taxon>
        <taxon>Rhabditophora</taxon>
        <taxon>Macrostomorpha</taxon>
        <taxon>Macrostomida</taxon>
        <taxon>Macrostomidae</taxon>
        <taxon>Macrostomum</taxon>
    </lineage>
</organism>
<protein>
    <submittedName>
        <fullName evidence="3">Type VI secretion system membrane subunit TssM</fullName>
    </submittedName>
</protein>
<dbReference type="AlphaFoldDB" id="A0A1I8GY18"/>
<keyword evidence="2" id="KW-1185">Reference proteome</keyword>
<feature type="region of interest" description="Disordered" evidence="1">
    <location>
        <begin position="149"/>
        <end position="172"/>
    </location>
</feature>
<evidence type="ECO:0000313" key="3">
    <source>
        <dbReference type="WBParaSite" id="maker-uti_cns_0003600-snap-gene-0.3-mRNA-1"/>
    </source>
</evidence>
<name>A0A1I8GY18_9PLAT</name>
<reference evidence="3" key="1">
    <citation type="submission" date="2016-11" db="UniProtKB">
        <authorList>
            <consortium name="WormBaseParasite"/>
        </authorList>
    </citation>
    <scope>IDENTIFICATION</scope>
</reference>
<dbReference type="WBParaSite" id="maker-uti_cns_0003600-snap-gene-0.3-mRNA-1">
    <property type="protein sequence ID" value="maker-uti_cns_0003600-snap-gene-0.3-mRNA-1"/>
    <property type="gene ID" value="maker-uti_cns_0003600-snap-gene-0.3"/>
</dbReference>
<feature type="compositionally biased region" description="Gly residues" evidence="1">
    <location>
        <begin position="149"/>
        <end position="166"/>
    </location>
</feature>
<evidence type="ECO:0000256" key="1">
    <source>
        <dbReference type="SAM" id="MobiDB-lite"/>
    </source>
</evidence>
<sequence>DVRLFHAPEVSASTSVTLKFNGSSGDQLAVEFAAFSQQWRLATRLNRFLLPELLPAELRRASDGAILENRLRGADRDDLWEPLRGRLYIGTIRAYIVTNINDYMLNVPLANQTILKRLKNSLINSRNKTNVTVSGGEIKQLLGGGEIKQPLGGGEIKQPLGGGGGEIKQPLG</sequence>
<evidence type="ECO:0000313" key="2">
    <source>
        <dbReference type="Proteomes" id="UP000095280"/>
    </source>
</evidence>
<proteinExistence type="predicted"/>